<evidence type="ECO:0000256" key="14">
    <source>
        <dbReference type="SAM" id="Phobius"/>
    </source>
</evidence>
<dbReference type="SUPFAM" id="SSF49723">
    <property type="entry name" value="Lipase/lipooxygenase domain (PLAT/LH2 domain)"/>
    <property type="match status" value="1"/>
</dbReference>
<gene>
    <name evidence="20" type="primary">PKD1L1</name>
</gene>
<keyword evidence="7 14" id="KW-1133">Transmembrane helix</keyword>
<accession>A0ABM3VRN0</accession>
<comment type="similarity">
    <text evidence="3">Belongs to the polycystin family.</text>
</comment>
<evidence type="ECO:0000256" key="8">
    <source>
        <dbReference type="ARBA" id="ARBA00023069"/>
    </source>
</evidence>
<evidence type="ECO:0000256" key="10">
    <source>
        <dbReference type="ARBA" id="ARBA00023157"/>
    </source>
</evidence>
<feature type="domain" description="PKD" evidence="15">
    <location>
        <begin position="286"/>
        <end position="338"/>
    </location>
</feature>
<dbReference type="RefSeq" id="XP_060026981.1">
    <property type="nucleotide sequence ID" value="XM_060170998.1"/>
</dbReference>
<evidence type="ECO:0000256" key="4">
    <source>
        <dbReference type="ARBA" id="ARBA00022475"/>
    </source>
</evidence>
<comment type="subcellular location">
    <subcellularLocation>
        <location evidence="2">Cell membrane</location>
        <topology evidence="2">Multi-pass membrane protein</topology>
    </subcellularLocation>
    <subcellularLocation>
        <location evidence="1">Cell projection</location>
        <location evidence="1">Cilium</location>
    </subcellularLocation>
</comment>
<dbReference type="InterPro" id="IPR000601">
    <property type="entry name" value="PKD_dom"/>
</dbReference>
<reference evidence="20" key="1">
    <citation type="submission" date="2025-08" db="UniProtKB">
        <authorList>
            <consortium name="RefSeq"/>
        </authorList>
    </citation>
    <scope>IDENTIFICATION</scope>
</reference>
<name>A0ABM3VRN0_ERIEU</name>
<proteinExistence type="inferred from homology"/>
<feature type="transmembrane region" description="Helical" evidence="14">
    <location>
        <begin position="1807"/>
        <end position="1836"/>
    </location>
</feature>
<dbReference type="Gene3D" id="2.60.60.20">
    <property type="entry name" value="PLAT/LH2 domain"/>
    <property type="match status" value="1"/>
</dbReference>
<feature type="domain" description="REJ" evidence="18">
    <location>
        <begin position="343"/>
        <end position="1234"/>
    </location>
</feature>
<feature type="region of interest" description="Disordered" evidence="13">
    <location>
        <begin position="656"/>
        <end position="728"/>
    </location>
</feature>
<dbReference type="InterPro" id="IPR046791">
    <property type="entry name" value="Polycystin_dom"/>
</dbReference>
<keyword evidence="4" id="KW-1003">Cell membrane</keyword>
<keyword evidence="8" id="KW-0969">Cilium</keyword>
<feature type="transmembrane region" description="Helical" evidence="14">
    <location>
        <begin position="1628"/>
        <end position="1649"/>
    </location>
</feature>
<keyword evidence="19" id="KW-1185">Reference proteome</keyword>
<dbReference type="PROSITE" id="PS50221">
    <property type="entry name" value="GAIN_B"/>
    <property type="match status" value="1"/>
</dbReference>
<dbReference type="InterPro" id="IPR057244">
    <property type="entry name" value="GAIN_B"/>
</dbReference>
<organism evidence="19 20">
    <name type="scientific">Erinaceus europaeus</name>
    <name type="common">Western European hedgehog</name>
    <dbReference type="NCBI Taxonomy" id="9365"/>
    <lineage>
        <taxon>Eukaryota</taxon>
        <taxon>Metazoa</taxon>
        <taxon>Chordata</taxon>
        <taxon>Craniata</taxon>
        <taxon>Vertebrata</taxon>
        <taxon>Euteleostomi</taxon>
        <taxon>Mammalia</taxon>
        <taxon>Eutheria</taxon>
        <taxon>Laurasiatheria</taxon>
        <taxon>Eulipotyphla</taxon>
        <taxon>Erinaceidae</taxon>
        <taxon>Erinaceinae</taxon>
        <taxon>Erinaceus</taxon>
    </lineage>
</organism>
<evidence type="ECO:0000256" key="3">
    <source>
        <dbReference type="ARBA" id="ARBA00007200"/>
    </source>
</evidence>
<dbReference type="Pfam" id="PF01477">
    <property type="entry name" value="PLAT"/>
    <property type="match status" value="1"/>
</dbReference>
<evidence type="ECO:0000256" key="2">
    <source>
        <dbReference type="ARBA" id="ARBA00004651"/>
    </source>
</evidence>
<dbReference type="InterPro" id="IPR022409">
    <property type="entry name" value="PKD/Chitinase_dom"/>
</dbReference>
<evidence type="ECO:0000256" key="7">
    <source>
        <dbReference type="ARBA" id="ARBA00022989"/>
    </source>
</evidence>
<keyword evidence="6" id="KW-0677">Repeat</keyword>
<evidence type="ECO:0000256" key="9">
    <source>
        <dbReference type="ARBA" id="ARBA00023136"/>
    </source>
</evidence>
<dbReference type="GeneID" id="103114835"/>
<dbReference type="Proteomes" id="UP001652624">
    <property type="component" value="Chromosome 14"/>
</dbReference>
<dbReference type="SMART" id="SM00089">
    <property type="entry name" value="PKD"/>
    <property type="match status" value="2"/>
</dbReference>
<dbReference type="PANTHER" id="PTHR46730">
    <property type="entry name" value="POLYCYSTIN-1"/>
    <property type="match status" value="1"/>
</dbReference>
<dbReference type="InterPro" id="IPR001024">
    <property type="entry name" value="PLAT/LH2_dom"/>
</dbReference>
<keyword evidence="10" id="KW-1015">Disulfide bond</keyword>
<feature type="transmembrane region" description="Helical" evidence="14">
    <location>
        <begin position="2247"/>
        <end position="2266"/>
    </location>
</feature>
<evidence type="ECO:0000256" key="12">
    <source>
        <dbReference type="PROSITE-ProRule" id="PRU00152"/>
    </source>
</evidence>
<feature type="transmembrane region" description="Helical" evidence="14">
    <location>
        <begin position="2194"/>
        <end position="2212"/>
    </location>
</feature>
<keyword evidence="11" id="KW-0966">Cell projection</keyword>
<feature type="transmembrane region" description="Helical" evidence="14">
    <location>
        <begin position="2155"/>
        <end position="2174"/>
    </location>
</feature>
<keyword evidence="9 14" id="KW-0472">Membrane</keyword>
<feature type="region of interest" description="Disordered" evidence="13">
    <location>
        <begin position="740"/>
        <end position="767"/>
    </location>
</feature>
<evidence type="ECO:0000256" key="6">
    <source>
        <dbReference type="ARBA" id="ARBA00022737"/>
    </source>
</evidence>
<evidence type="ECO:0000256" key="5">
    <source>
        <dbReference type="ARBA" id="ARBA00022692"/>
    </source>
</evidence>
<protein>
    <submittedName>
        <fullName evidence="20">Polycystin-1-like protein 1</fullName>
    </submittedName>
</protein>
<dbReference type="InterPro" id="IPR036392">
    <property type="entry name" value="PLAT/LH2_dom_sf"/>
</dbReference>
<evidence type="ECO:0000259" key="18">
    <source>
        <dbReference type="PROSITE" id="PS51111"/>
    </source>
</evidence>
<dbReference type="PROSITE" id="PS51111">
    <property type="entry name" value="REJ"/>
    <property type="match status" value="1"/>
</dbReference>
<evidence type="ECO:0000259" key="16">
    <source>
        <dbReference type="PROSITE" id="PS50095"/>
    </source>
</evidence>
<dbReference type="InterPro" id="IPR014010">
    <property type="entry name" value="REJ_dom"/>
</dbReference>
<sequence length="2631" mass="291112">MEMDEPNSTPHRALAVDTVIHCSPEPGAQALQTLGFRVQMAPQTALCLVIEFGDNSDIQMRIQNMSDENAVTTYHQYLKEGNYMLRAVIYNECHGAEVELGPYYVEVSQEATSVSMNSSSIHADEVLVFGASPNQKSTVVMHQFHSILLYNVSFISQTQLANSQVWSSVTVYYQLQPISVYTNGTVFATDTNITFVAVTMETTPLEFMWYFGDDPPVRTTSRIMKKRFIIPQWHHVVVRASNGLSSVASEPHRIRVQRRIVANRLVSTSSALVNVSVAFECRINFGTDVAFRWHFGDGAVSVGNSSINHVYSREGEFTVEVLAFNSISATSLRKNLFIVSRPCQPPPVKNLGPQKVQVWRSQPIELRVTFEAPMLCDISQGLTYSWSLQSSAGLTVPLPPAVHTHRQTLTVPGYFLEPGNYTALAKVQVEGSVVYSNYCVQVEVRARAPVSVISEGTHLFISRTLVSTITLRGSQSHDPDYPGAILSYQWRCTVASTPGHPCLAPSSSHSWNARAPALVLTTSSLSDSHDQFLILLTVSSGGRNSSEAQVFLSTRVDPALRWVHISWINFKDVLVNWNEELSLRAECEDCGEVADLSYSWDLFLVNATEKNNLEGPFCRTVGLLGSSRVGAVSRSFAPKLTTVKPDQLGTNETIASSLWEPSPQSPGPYTPGRPAFWGLGRTPKEATGSSKQAPVAGDTSALEAASWGEESLVFSPSPSESPSSPSISDFEAYYSDIQEAEPSRGRQPGTSLPGAGPSMSEAEYPGDGDNLVDPLLLTSQDQPLLLVDWPKSLLSRAIFHSYTSSGITGRAVMVKPYALSPGETYVLQASVASKHNFLGKAQLYLTVSQAPRGVSCHVQPPHGLEAHTIFSVFCMSGRPDFRYEFSYRIGNSPKHTLYRGRDTQYYFALPGGEPSNNYKVLVSTEVTDGQGSQVQPCTVEVTVLPRFHGNHCPSEDLYNSSLENLSTLQLMGSSLEIRNYVTMLTKVLSRWVKEDGSSLCVQWPQMQDAFISSVCRLTLTNQEDMIDTVLTLNNLIRFMNKLSFMSGVLILKYAQTLLTQSQSLGKFMMDKSFASELIFLVSGVLEVSDKEKSRNVNYLRGEGTKIISDLLLSCLCLNEEHGFHVSTGQMEFLALLHHNQQSSVQNLGSVQVHLPADVAGLSPAGTEMQSPCYVSHLMFFKKNLYGEGQAPGQTGQTVALSLFNCSSRRPISRQRLKKPVTVEFGAFGEEDLDSQRNKTAFVLLRDKVNFHKFTGFSEKHLESLQMRIEFSKPIARAFPVLLLVRFSEKPTPSDFLVKQIYLWDGHVVHIHIPAALRKDTSSGYLSMLDADYDRKPQNKYFAEAVNYTVHFQWIQCLFWDTKGWKSERFSPQPGTSPEKVNCSYDRLAAFTIARRQLNASFEVSDISKLQRHPENLLPSTLMVVTVILYALLATKSRQVDLREKKKMGPIFLQENSPGDRQLYAVVIDTGFRAPARFTAKVYIVLCGENGISEPKELYSPEKPLFESNSRHTFILRAPARLGPLRTLRLWHDSCGACPAWYISHVMVEELHVGRGWGQGRCWFFPAECWLAAGRQDGHVDRELPCLQQGPGFWKLLYSVFTEYLEDFHVWLSVYSRPSPSGFLHSQRLAVASTLLCLYSCLAALLIAVGQEQLPLGVGPTDNTFSSFQMGFLLTLLASPGAQLLSLLFRLSKGAKEPSGVEPSFPLRGVKTDTAQGTLGSSNSAQLPTPCTLSSVGLEHSTKAHSPYYQGEFPGMSSEGLPTPQKSWAPLPWLGSAAWLICGTVSVACGVGTGLLGYRFRPEQCVQWLHLLASSMLCCALLTQPLLISLVALGFAWKRKDDKHFFTSSLRVTTQALRCKLAGPSEACWPPSYSCSVPQGTCEVEQVLATRQRARRLRQCKVHPPSEAQLRAPRARMRRQIGAQQALRSISMYLLMLLLFLVIVYGKLSQGEYFLNQAIRNEFTRGAGHSSSGPRSMDEWWHWSLTTLLDGLYQGDSSAATSTPGTQPRALGGKCSLLGTLTIRQLRHHPESLCKLPSSLSAPTQDSLSTCNPTVEDPETPLVTDPEAARISSHPALTVILLCRPASRDTLTKLRASGWIDGSTRAVSLHFSLYNPPTRLFSSVSLNAELLPEGGLTFSPLVESFTIFPSDSSPRYHLILTELLFLVLSVIHFCFECYDMIEKGTCSYWRKPRSWLKVSIVGVSLAYLAASSYRATLAGEVTDQFQKGCFQGFTDLSHMALWNQRSRWLQGILSFLLMGKCVCLLGIQKTMAPGSFKMGNSFSSIFTPGLIGVLTLAVHHCLHRFLLSTGALPSGTLADTFRDLPFQFPGRSQNPSFLSLSRSDQQAAAWCYGVLSIAVAILWFGMVCKYPPGLVVRVCKGFTHCVGISISHFHDTGWISGPSFACGNNWRRGRDAWEGVSYVGHVTLQSGVFGVENFLKAAAFGDLITNSKTLSNSWKELMLRVSMLMAFAQKRKSFQSKFLVRLKDVKAYLWEKAHILLGLEEPIVEDTEMAEDCNYYLDECSDLLDELLLKIDGLSDSLQLPFLQQQSKSASEARVEDGSLLGVSAPGKYSSTPFKMPYQAYNQSSLSPLYPRNTTNPTPPPLLCESQFCRLNPKDVTVASLNAVPSYS</sequence>
<feature type="compositionally biased region" description="Low complexity" evidence="13">
    <location>
        <begin position="715"/>
        <end position="728"/>
    </location>
</feature>
<dbReference type="Pfam" id="PF20519">
    <property type="entry name" value="Polycystin_dom"/>
    <property type="match status" value="1"/>
</dbReference>
<dbReference type="SUPFAM" id="SSF49299">
    <property type="entry name" value="PKD domain"/>
    <property type="match status" value="1"/>
</dbReference>
<dbReference type="Pfam" id="PF00801">
    <property type="entry name" value="PKD"/>
    <property type="match status" value="2"/>
</dbReference>
<evidence type="ECO:0000259" key="15">
    <source>
        <dbReference type="PROSITE" id="PS50093"/>
    </source>
</evidence>
<dbReference type="InterPro" id="IPR013783">
    <property type="entry name" value="Ig-like_fold"/>
</dbReference>
<dbReference type="PROSITE" id="PS50093">
    <property type="entry name" value="PKD"/>
    <property type="match status" value="1"/>
</dbReference>
<feature type="transmembrane region" description="Helical" evidence="14">
    <location>
        <begin position="2346"/>
        <end position="2366"/>
    </location>
</feature>
<evidence type="ECO:0000313" key="19">
    <source>
        <dbReference type="Proteomes" id="UP001652624"/>
    </source>
</evidence>
<feature type="transmembrane region" description="Helical" evidence="14">
    <location>
        <begin position="1772"/>
        <end position="1795"/>
    </location>
</feature>
<evidence type="ECO:0000313" key="20">
    <source>
        <dbReference type="RefSeq" id="XP_060026981.1"/>
    </source>
</evidence>
<feature type="transmembrane region" description="Helical" evidence="14">
    <location>
        <begin position="1416"/>
        <end position="1434"/>
    </location>
</feature>
<dbReference type="InterPro" id="IPR035986">
    <property type="entry name" value="PKD_dom_sf"/>
</dbReference>
<evidence type="ECO:0000256" key="13">
    <source>
        <dbReference type="SAM" id="MobiDB-lite"/>
    </source>
</evidence>
<dbReference type="PANTHER" id="PTHR46730:SF4">
    <property type="entry name" value="POLYCYSTIC KIDNEY DISEASE PROTEIN 1-LIKE 1"/>
    <property type="match status" value="1"/>
</dbReference>
<dbReference type="InterPro" id="IPR002859">
    <property type="entry name" value="PKD/REJ-like"/>
</dbReference>
<dbReference type="Pfam" id="PF02010">
    <property type="entry name" value="REJ"/>
    <property type="match status" value="2"/>
</dbReference>
<feature type="transmembrane region" description="Helical" evidence="14">
    <location>
        <begin position="1925"/>
        <end position="1945"/>
    </location>
</feature>
<dbReference type="CDD" id="cd00146">
    <property type="entry name" value="PKD"/>
    <property type="match status" value="1"/>
</dbReference>
<comment type="caution">
    <text evidence="12">Lacks conserved residue(s) required for the propagation of feature annotation.</text>
</comment>
<feature type="domain" description="GAIN-B" evidence="17">
    <location>
        <begin position="1252"/>
        <end position="1400"/>
    </location>
</feature>
<evidence type="ECO:0000259" key="17">
    <source>
        <dbReference type="PROSITE" id="PS50221"/>
    </source>
</evidence>
<evidence type="ECO:0000256" key="11">
    <source>
        <dbReference type="ARBA" id="ARBA00023273"/>
    </source>
</evidence>
<keyword evidence="5 14" id="KW-0812">Transmembrane</keyword>
<dbReference type="PROSITE" id="PS50095">
    <property type="entry name" value="PLAT"/>
    <property type="match status" value="1"/>
</dbReference>
<feature type="transmembrane region" description="Helical" evidence="14">
    <location>
        <begin position="1669"/>
        <end position="1688"/>
    </location>
</feature>
<feature type="transmembrane region" description="Helical" evidence="14">
    <location>
        <begin position="2278"/>
        <end position="2297"/>
    </location>
</feature>
<dbReference type="Gene3D" id="2.60.40.10">
    <property type="entry name" value="Immunoglobulins"/>
    <property type="match status" value="2"/>
</dbReference>
<feature type="domain" description="PLAT" evidence="16">
    <location>
        <begin position="1461"/>
        <end position="1584"/>
    </location>
</feature>
<evidence type="ECO:0000256" key="1">
    <source>
        <dbReference type="ARBA" id="ARBA00004138"/>
    </source>
</evidence>